<dbReference type="PROSITE" id="PS51489">
    <property type="entry name" value="BUB1_N"/>
    <property type="match status" value="1"/>
</dbReference>
<accession>M3HLF3</accession>
<dbReference type="OrthoDB" id="248495at2759"/>
<dbReference type="GO" id="GO:0000776">
    <property type="term" value="C:kinetochore"/>
    <property type="evidence" value="ECO:0007669"/>
    <property type="project" value="UniProtKB-KW"/>
</dbReference>
<keyword evidence="9" id="KW-1185">Reference proteome</keyword>
<dbReference type="Gene3D" id="6.10.20.170">
    <property type="match status" value="1"/>
</dbReference>
<evidence type="ECO:0000259" key="6">
    <source>
        <dbReference type="PROSITE" id="PS50011"/>
    </source>
</evidence>
<protein>
    <submittedName>
        <fullName evidence="8">Checkpoint serine/threonine-protein kinase, putative</fullName>
    </submittedName>
</protein>
<dbReference type="HOGENOM" id="CLU_002115_1_0_1"/>
<keyword evidence="2" id="KW-0158">Chromosome</keyword>
<dbReference type="SMART" id="SM00777">
    <property type="entry name" value="Mad3_BUB1_I"/>
    <property type="match status" value="1"/>
</dbReference>
<dbReference type="InterPro" id="IPR013212">
    <property type="entry name" value="Mad3/Bub1_I"/>
</dbReference>
<dbReference type="GO" id="GO:0051754">
    <property type="term" value="P:meiotic sister chromatid cohesion, centromeric"/>
    <property type="evidence" value="ECO:0007669"/>
    <property type="project" value="TreeGrafter"/>
</dbReference>
<dbReference type="PANTHER" id="PTHR14030:SF4">
    <property type="entry name" value="BUB1 KINASE, ISOFORM A-RELATED"/>
    <property type="match status" value="1"/>
</dbReference>
<evidence type="ECO:0000256" key="3">
    <source>
        <dbReference type="ARBA" id="ARBA00022838"/>
    </source>
</evidence>
<dbReference type="CDD" id="cd13981">
    <property type="entry name" value="STKc_Bub1_BubR1"/>
    <property type="match status" value="1"/>
</dbReference>
<feature type="domain" description="Protein kinase" evidence="6">
    <location>
        <begin position="579"/>
        <end position="863"/>
    </location>
</feature>
<dbReference type="Gene3D" id="1.10.510.10">
    <property type="entry name" value="Transferase(Phosphotransferase) domain 1"/>
    <property type="match status" value="1"/>
</dbReference>
<dbReference type="FunFam" id="1.25.40.430:FF:000003">
    <property type="entry name" value="Checkpoint serine/threonine-protein kinase BUB1"/>
    <property type="match status" value="1"/>
</dbReference>
<evidence type="ECO:0000256" key="4">
    <source>
        <dbReference type="ARBA" id="ARBA00023328"/>
    </source>
</evidence>
<keyword evidence="8" id="KW-0808">Transferase</keyword>
<dbReference type="Pfam" id="PF00069">
    <property type="entry name" value="Pkinase"/>
    <property type="match status" value="1"/>
</dbReference>
<evidence type="ECO:0000256" key="5">
    <source>
        <dbReference type="SAM" id="MobiDB-lite"/>
    </source>
</evidence>
<name>M3HLF3_CANMX</name>
<dbReference type="Pfam" id="PF08171">
    <property type="entry name" value="Mad3_BUB1_II"/>
    <property type="match status" value="1"/>
</dbReference>
<dbReference type="InterPro" id="IPR015661">
    <property type="entry name" value="Bub1/Mad3"/>
</dbReference>
<dbReference type="SUPFAM" id="SSF56112">
    <property type="entry name" value="Protein kinase-like (PK-like)"/>
    <property type="match status" value="1"/>
</dbReference>
<dbReference type="PANTHER" id="PTHR14030">
    <property type="entry name" value="MITOTIC CHECKPOINT SERINE/THREONINE-PROTEIN KINASE BUB1"/>
    <property type="match status" value="1"/>
</dbReference>
<keyword evidence="3" id="KW-0995">Kinetochore</keyword>
<comment type="subcellular location">
    <subcellularLocation>
        <location evidence="1">Chromosome</location>
        <location evidence="1">Centromere</location>
        <location evidence="1">Kinetochore</location>
    </subcellularLocation>
</comment>
<dbReference type="OMA" id="WEYYILN"/>
<dbReference type="EMBL" id="AOGT01001181">
    <property type="protein sequence ID" value="EMG48247.1"/>
    <property type="molecule type" value="Genomic_DNA"/>
</dbReference>
<evidence type="ECO:0000313" key="9">
    <source>
        <dbReference type="Proteomes" id="UP000011777"/>
    </source>
</evidence>
<evidence type="ECO:0000259" key="7">
    <source>
        <dbReference type="PROSITE" id="PS51489"/>
    </source>
</evidence>
<organism evidence="8 9">
    <name type="scientific">Candida maltosa (strain Xu316)</name>
    <name type="common">Yeast</name>
    <dbReference type="NCBI Taxonomy" id="1245528"/>
    <lineage>
        <taxon>Eukaryota</taxon>
        <taxon>Fungi</taxon>
        <taxon>Dikarya</taxon>
        <taxon>Ascomycota</taxon>
        <taxon>Saccharomycotina</taxon>
        <taxon>Pichiomycetes</taxon>
        <taxon>Debaryomycetaceae</taxon>
        <taxon>Candida/Lodderomyces clade</taxon>
        <taxon>Candida</taxon>
    </lineage>
</organism>
<feature type="region of interest" description="Disordered" evidence="5">
    <location>
        <begin position="1"/>
        <end position="26"/>
    </location>
</feature>
<evidence type="ECO:0000313" key="8">
    <source>
        <dbReference type="EMBL" id="EMG48247.1"/>
    </source>
</evidence>
<proteinExistence type="predicted"/>
<feature type="domain" description="BUB1 N-terminal" evidence="7">
    <location>
        <begin position="60"/>
        <end position="218"/>
    </location>
</feature>
<dbReference type="GO" id="GO:0005634">
    <property type="term" value="C:nucleus"/>
    <property type="evidence" value="ECO:0007669"/>
    <property type="project" value="TreeGrafter"/>
</dbReference>
<dbReference type="GO" id="GO:0032991">
    <property type="term" value="C:protein-containing complex"/>
    <property type="evidence" value="ECO:0007669"/>
    <property type="project" value="UniProtKB-ARBA"/>
</dbReference>
<dbReference type="GO" id="GO:0007094">
    <property type="term" value="P:mitotic spindle assembly checkpoint signaling"/>
    <property type="evidence" value="ECO:0007669"/>
    <property type="project" value="InterPro"/>
</dbReference>
<dbReference type="PROSITE" id="PS50011">
    <property type="entry name" value="PROTEIN_KINASE_DOM"/>
    <property type="match status" value="1"/>
</dbReference>
<keyword evidence="8" id="KW-0418">Kinase</keyword>
<dbReference type="STRING" id="1245528.M3HLF3"/>
<keyword evidence="4" id="KW-0137">Centromere</keyword>
<dbReference type="eggNOG" id="KOG1166">
    <property type="taxonomic scope" value="Eukaryota"/>
</dbReference>
<dbReference type="Pfam" id="PF08311">
    <property type="entry name" value="Mad3_BUB1_I"/>
    <property type="match status" value="1"/>
</dbReference>
<dbReference type="InterPro" id="IPR012572">
    <property type="entry name" value="Mad3/Bub1_II"/>
</dbReference>
<feature type="non-terminal residue" evidence="8">
    <location>
        <position position="1"/>
    </location>
</feature>
<dbReference type="InterPro" id="IPR011009">
    <property type="entry name" value="Kinase-like_dom_sf"/>
</dbReference>
<dbReference type="SMART" id="SM00220">
    <property type="entry name" value="S_TKc"/>
    <property type="match status" value="1"/>
</dbReference>
<dbReference type="InterPro" id="IPR008271">
    <property type="entry name" value="Ser/Thr_kinase_AS"/>
</dbReference>
<gene>
    <name evidence="8" type="ORF">G210_1207</name>
</gene>
<dbReference type="GO" id="GO:0005524">
    <property type="term" value="F:ATP binding"/>
    <property type="evidence" value="ECO:0007669"/>
    <property type="project" value="InterPro"/>
</dbReference>
<comment type="caution">
    <text evidence="8">The sequence shown here is derived from an EMBL/GenBank/DDBJ whole genome shotgun (WGS) entry which is preliminary data.</text>
</comment>
<dbReference type="AlphaFoldDB" id="M3HLF3"/>
<dbReference type="Proteomes" id="UP000011777">
    <property type="component" value="Unassembled WGS sequence"/>
</dbReference>
<reference evidence="8 9" key="1">
    <citation type="submission" date="2013-02" db="EMBL/GenBank/DDBJ databases">
        <title>Genome sequence of Candida maltosa Xu316, a potential industrial strain for xylitol and ethanol production.</title>
        <authorList>
            <person name="Yu J."/>
            <person name="Wang Q."/>
            <person name="Geng X."/>
            <person name="Bao W."/>
            <person name="He P."/>
            <person name="Cai J."/>
        </authorList>
    </citation>
    <scope>NUCLEOTIDE SEQUENCE [LARGE SCALE GENOMIC DNA]</scope>
    <source>
        <strain evidence="9">Xu316</strain>
    </source>
</reference>
<evidence type="ECO:0000256" key="1">
    <source>
        <dbReference type="ARBA" id="ARBA00004629"/>
    </source>
</evidence>
<dbReference type="PROSITE" id="PS00108">
    <property type="entry name" value="PROTEIN_KINASE_ST"/>
    <property type="match status" value="1"/>
</dbReference>
<sequence>MAPKTPLQPVDIEKLESQKENIQPLSGGRSVSKLLETFPSHSKVNFQQHKHRLSKEREQFEQKLLDCDELDDPLQVYIDYIDWTHYNYPQGANTDSGLLILLEKCTSNFRDIQLYKNDPRYLKVWLEYTNYSDSPRDIYVYLAKKEIGNQLALYYEEFASFLELQGKLVDANQIYELGIQSDAFPLKRLQRSYENFKQRRNLESNSISSSSDIVREVLALKRGSAVESFTESNSRPSKKLKLDVFKDDEQQDQSVLHSIFDGGFVEEVKLNPTKQRIKENSIAATTWKGQILKQKIAAPSNGSGIGKIPVFRDVPIVSETKSSVHIDDQNNAYTLIETVGKKTEKVPINMDLLYPDSTTEYSLMELLAIYRSIQRAKRFAPTQVIRDIYEKDETTKTITLGMNDTTTERTKYGKDPTITMNGNLANNELQNIYNDAAYEYNTDDEEEDKLNEPTVTNYDGYVTETLQTPDIIPTQDDHAPTQLDAITTPPTDKEDNSVMSSPFVSQPVQATIIDPFNVHLQNDFLNNLAIPMSTYSGYHDNSSLKVDRIRKFRDITNKNQSINKGSQSAIIDCCGQKLYCLLHELGRGGYGYVYLIEDGSNGNLKALKIESPASKWEFYILHQIHRRLVGEPLYKQHYFIRADSLYYFRDESFLILDYCSQSTLLDVVNNFKNQGAAIDECLVVFFTIELLKIVETLHSVGILHGDLKADNCMVRFESVKDGLWSEKYDRKGDFGWSSKSVTLIDFGRAVDLKLFPKNTRFTSYFKTDVQDCPQMNEGQPWTYEADYYGVAGIIHTILFGNYIKIKKEDGKIKLVNSFKRYWQSELWNELFDVLLNPYYEDEVEFAPKIEELSIIRQNFEDWLEKYSKPKYLKEIIKNVEFELNAISRARMS</sequence>
<dbReference type="InterPro" id="IPR000719">
    <property type="entry name" value="Prot_kinase_dom"/>
</dbReference>
<dbReference type="Gene3D" id="1.25.40.430">
    <property type="match status" value="1"/>
</dbReference>
<dbReference type="GO" id="GO:0004672">
    <property type="term" value="F:protein kinase activity"/>
    <property type="evidence" value="ECO:0007669"/>
    <property type="project" value="InterPro"/>
</dbReference>
<evidence type="ECO:0000256" key="2">
    <source>
        <dbReference type="ARBA" id="ARBA00022454"/>
    </source>
</evidence>